<evidence type="ECO:0000313" key="2">
    <source>
        <dbReference type="Proteomes" id="UP001302493"/>
    </source>
</evidence>
<dbReference type="Proteomes" id="UP001302493">
    <property type="component" value="Chromosome"/>
</dbReference>
<keyword evidence="1" id="KW-0547">Nucleotide-binding</keyword>
<evidence type="ECO:0000313" key="1">
    <source>
        <dbReference type="EMBL" id="WOB77223.1"/>
    </source>
</evidence>
<protein>
    <submittedName>
        <fullName evidence="1">ATP-binding protein</fullName>
    </submittedName>
</protein>
<keyword evidence="1" id="KW-0067">ATP-binding</keyword>
<name>A0ACD4VH26_9CAUL</name>
<proteinExistence type="predicted"/>
<gene>
    <name evidence="1" type="ORF">PZA08_07650</name>
</gene>
<accession>A0ACD4VH26</accession>
<sequence length="484" mass="52323">MPYEVSPSPVAPVSTSRLWTVGASIGIAIVTLLVLAILHPELANWLVGGAVIVAASAWLLNMNEAARAEPAASQGAATEPVIDMVTGDLLDRVFEALDDPVLVVSGGEPDDIAGRRIVMANAAARELLRIQRQGALLVQVIREPGVLEAVDEALFGGTARTTDYATGGQRDRRWRAWTRPLSLEASGKAGSELALLILRDETDSRRIEMMRVDFLANASHELRTPLASLSGFIETLKGHAREDVVARDRFLDIMSAQADRMGRLVADLLSLSRIELNEHIPPSGRVDLDRAASDVVDAISVLTREKEIAIALDQGEARASISGDRDEILQVVQNLLDNAVKYSSRNGTVEISVRSDLSFDEAWASRMPGATRLPLVTPDRTAGVSYAAVTVRDHGPGMAREHLPRLTERFYRVEGQKSGERQGTGLGLAIVKHIINRHQGGLVVESAPGMGAAFTAWFPQPVERRLGPDGRSLSPNCHRAVVIR</sequence>
<dbReference type="EMBL" id="CP119180">
    <property type="protein sequence ID" value="WOB77223.1"/>
    <property type="molecule type" value="Genomic_DNA"/>
</dbReference>
<keyword evidence="2" id="KW-1185">Reference proteome</keyword>
<reference evidence="1" key="1">
    <citation type="submission" date="2023-03" db="EMBL/GenBank/DDBJ databases">
        <title>Genome sequence of Brevundimonas nasdae SJTX8.</title>
        <authorList>
            <person name="Liang R."/>
        </authorList>
    </citation>
    <scope>NUCLEOTIDE SEQUENCE</scope>
    <source>
        <strain evidence="1">X8</strain>
    </source>
</reference>
<organism evidence="1 2">
    <name type="scientific">Brevundimonas nasdae</name>
    <dbReference type="NCBI Taxonomy" id="172043"/>
    <lineage>
        <taxon>Bacteria</taxon>
        <taxon>Pseudomonadati</taxon>
        <taxon>Pseudomonadota</taxon>
        <taxon>Alphaproteobacteria</taxon>
        <taxon>Caulobacterales</taxon>
        <taxon>Caulobacteraceae</taxon>
        <taxon>Brevundimonas</taxon>
    </lineage>
</organism>